<dbReference type="AlphaFoldDB" id="A0A6A1WVE9"/>
<evidence type="ECO:0000256" key="2">
    <source>
        <dbReference type="SAM" id="SignalP"/>
    </source>
</evidence>
<name>A0A6A1WVE9_9ROSI</name>
<feature type="chain" id="PRO_5025426272" evidence="2">
    <location>
        <begin position="29"/>
        <end position="88"/>
    </location>
</feature>
<accession>A0A6A1WVE9</accession>
<comment type="caution">
    <text evidence="3">The sequence shown here is derived from an EMBL/GenBank/DDBJ whole genome shotgun (WGS) entry which is preliminary data.</text>
</comment>
<dbReference type="EMBL" id="RXIC02000019">
    <property type="protein sequence ID" value="KAB1226690.1"/>
    <property type="molecule type" value="Genomic_DNA"/>
</dbReference>
<sequence length="88" mass="9776">MKISARTLAALFALIIVEILVCSSFCQCHIIIPRERLTIQSRKLLVSTASVSINPNKINGAMKEYPKKAVEPSFRQKPPSAPNPTQNR</sequence>
<protein>
    <submittedName>
        <fullName evidence="3">Uncharacterized protein</fullName>
    </submittedName>
</protein>
<dbReference type="Proteomes" id="UP000516437">
    <property type="component" value="Chromosome 1"/>
</dbReference>
<evidence type="ECO:0000313" key="3">
    <source>
        <dbReference type="EMBL" id="KAB1226690.1"/>
    </source>
</evidence>
<proteinExistence type="predicted"/>
<evidence type="ECO:0000313" key="4">
    <source>
        <dbReference type="Proteomes" id="UP000516437"/>
    </source>
</evidence>
<reference evidence="3 4" key="1">
    <citation type="journal article" date="2019" name="Plant Biotechnol. J.">
        <title>The red bayberry genome and genetic basis of sex determination.</title>
        <authorList>
            <person name="Jia H.M."/>
            <person name="Jia H.J."/>
            <person name="Cai Q.L."/>
            <person name="Wang Y."/>
            <person name="Zhao H.B."/>
            <person name="Yang W.F."/>
            <person name="Wang G.Y."/>
            <person name="Li Y.H."/>
            <person name="Zhan D.L."/>
            <person name="Shen Y.T."/>
            <person name="Niu Q.F."/>
            <person name="Chang L."/>
            <person name="Qiu J."/>
            <person name="Zhao L."/>
            <person name="Xie H.B."/>
            <person name="Fu W.Y."/>
            <person name="Jin J."/>
            <person name="Li X.W."/>
            <person name="Jiao Y."/>
            <person name="Zhou C.C."/>
            <person name="Tu T."/>
            <person name="Chai C.Y."/>
            <person name="Gao J.L."/>
            <person name="Fan L.J."/>
            <person name="van de Weg E."/>
            <person name="Wang J.Y."/>
            <person name="Gao Z.S."/>
        </authorList>
    </citation>
    <scope>NUCLEOTIDE SEQUENCE [LARGE SCALE GENOMIC DNA]</scope>
    <source>
        <tissue evidence="3">Leaves</tissue>
    </source>
</reference>
<organism evidence="3 4">
    <name type="scientific">Morella rubra</name>
    <name type="common">Chinese bayberry</name>
    <dbReference type="NCBI Taxonomy" id="262757"/>
    <lineage>
        <taxon>Eukaryota</taxon>
        <taxon>Viridiplantae</taxon>
        <taxon>Streptophyta</taxon>
        <taxon>Embryophyta</taxon>
        <taxon>Tracheophyta</taxon>
        <taxon>Spermatophyta</taxon>
        <taxon>Magnoliopsida</taxon>
        <taxon>eudicotyledons</taxon>
        <taxon>Gunneridae</taxon>
        <taxon>Pentapetalae</taxon>
        <taxon>rosids</taxon>
        <taxon>fabids</taxon>
        <taxon>Fagales</taxon>
        <taxon>Myricaceae</taxon>
        <taxon>Morella</taxon>
    </lineage>
</organism>
<keyword evidence="2" id="KW-0732">Signal</keyword>
<dbReference type="OrthoDB" id="1729600at2759"/>
<evidence type="ECO:0000256" key="1">
    <source>
        <dbReference type="SAM" id="MobiDB-lite"/>
    </source>
</evidence>
<feature type="region of interest" description="Disordered" evidence="1">
    <location>
        <begin position="69"/>
        <end position="88"/>
    </location>
</feature>
<gene>
    <name evidence="3" type="ORF">CJ030_MR1G008461</name>
</gene>
<feature type="signal peptide" evidence="2">
    <location>
        <begin position="1"/>
        <end position="28"/>
    </location>
</feature>
<keyword evidence="4" id="KW-1185">Reference proteome</keyword>